<dbReference type="SUPFAM" id="SSF74653">
    <property type="entry name" value="TolA/TonB C-terminal domain"/>
    <property type="match status" value="1"/>
</dbReference>
<name>A0ABN1MH69_9FLAO</name>
<feature type="domain" description="TonB C-terminal" evidence="2">
    <location>
        <begin position="360"/>
        <end position="417"/>
    </location>
</feature>
<dbReference type="InterPro" id="IPR037682">
    <property type="entry name" value="TonB_C"/>
</dbReference>
<dbReference type="EMBL" id="BAAAFG010000015">
    <property type="protein sequence ID" value="GAA0872460.1"/>
    <property type="molecule type" value="Genomic_DNA"/>
</dbReference>
<evidence type="ECO:0000259" key="2">
    <source>
        <dbReference type="Pfam" id="PF03544"/>
    </source>
</evidence>
<dbReference type="Gene3D" id="3.30.1150.10">
    <property type="match status" value="1"/>
</dbReference>
<comment type="caution">
    <text evidence="4">The sequence shown here is derived from an EMBL/GenBank/DDBJ whole genome shotgun (WGS) entry which is preliminary data.</text>
</comment>
<dbReference type="PANTHER" id="PTHR34978:SF3">
    <property type="entry name" value="SLR0241 PROTEIN"/>
    <property type="match status" value="1"/>
</dbReference>
<keyword evidence="5" id="KW-1185">Reference proteome</keyword>
<dbReference type="Pfam" id="PF03544">
    <property type="entry name" value="TonB_C"/>
    <property type="match status" value="1"/>
</dbReference>
<protein>
    <submittedName>
        <fullName evidence="4">Uncharacterized protein</fullName>
    </submittedName>
</protein>
<feature type="domain" description="Peptidase M56" evidence="3">
    <location>
        <begin position="105"/>
        <end position="208"/>
    </location>
</feature>
<dbReference type="InterPro" id="IPR008756">
    <property type="entry name" value="Peptidase_M56"/>
</dbReference>
<dbReference type="Proteomes" id="UP001500507">
    <property type="component" value="Unassembled WGS sequence"/>
</dbReference>
<organism evidence="4 5">
    <name type="scientific">Gangjinia marincola</name>
    <dbReference type="NCBI Taxonomy" id="578463"/>
    <lineage>
        <taxon>Bacteria</taxon>
        <taxon>Pseudomonadati</taxon>
        <taxon>Bacteroidota</taxon>
        <taxon>Flavobacteriia</taxon>
        <taxon>Flavobacteriales</taxon>
        <taxon>Flavobacteriaceae</taxon>
        <taxon>Gangjinia</taxon>
    </lineage>
</organism>
<gene>
    <name evidence="4" type="ORF">GCM10009117_16070</name>
</gene>
<reference evidence="4 5" key="1">
    <citation type="journal article" date="2019" name="Int. J. Syst. Evol. Microbiol.">
        <title>The Global Catalogue of Microorganisms (GCM) 10K type strain sequencing project: providing services to taxonomists for standard genome sequencing and annotation.</title>
        <authorList>
            <consortium name="The Broad Institute Genomics Platform"/>
            <consortium name="The Broad Institute Genome Sequencing Center for Infectious Disease"/>
            <person name="Wu L."/>
            <person name="Ma J."/>
        </authorList>
    </citation>
    <scope>NUCLEOTIDE SEQUENCE [LARGE SCALE GENOMIC DNA]</scope>
    <source>
        <strain evidence="4 5">JCM 16082</strain>
    </source>
</reference>
<proteinExistence type="predicted"/>
<evidence type="ECO:0000256" key="1">
    <source>
        <dbReference type="SAM" id="Coils"/>
    </source>
</evidence>
<evidence type="ECO:0000313" key="4">
    <source>
        <dbReference type="EMBL" id="GAA0872460.1"/>
    </source>
</evidence>
<keyword evidence="1" id="KW-0175">Coiled coil</keyword>
<evidence type="ECO:0000259" key="3">
    <source>
        <dbReference type="Pfam" id="PF05569"/>
    </source>
</evidence>
<evidence type="ECO:0000313" key="5">
    <source>
        <dbReference type="Proteomes" id="UP001500507"/>
    </source>
</evidence>
<feature type="coiled-coil region" evidence="1">
    <location>
        <begin position="243"/>
        <end position="271"/>
    </location>
</feature>
<dbReference type="PANTHER" id="PTHR34978">
    <property type="entry name" value="POSSIBLE SENSOR-TRANSDUCER PROTEIN BLAR"/>
    <property type="match status" value="1"/>
</dbReference>
<dbReference type="InterPro" id="IPR052173">
    <property type="entry name" value="Beta-lactam_resp_regulator"/>
</dbReference>
<sequence length="423" mass="48009">MELPSIAAQVGDAAVMLPEVVLGNSTNASLDIQKGLVAAQPFSFSWFEGYLIGVTVMLLLFIQKSFHIYSLYKSSRVFTNGELFVAQIRNSAEAFTFLNTIYMGTQIAPHHRDQILAHEKVHARKKHSFDLLFLEGIKIISWFNPLVYGYQYFLKEVHEFQADALAIQPTQKRSYYETLLQLNFGVTNISFTNTFFNHSFIKKRILMLHKSNTPTWKSLKFAALIPVLALMFFAASCTQEKTLSDTKQTSTELQEEILQLLEENQENLNDRKLENIKSFINTTVNNRSVEVIEVHEVEEAMGNLSVPFSVIEKVPGYPGCDQNLPNVEGKKCFNNKVSTLVQQEFNHDLVEDLPTDKEHRVFVAFKIDKTGQIIDIKARAPSRELGEEAERVIALLPKMTPGTQRGQAVDVLYSLPIVLQNKE</sequence>
<accession>A0ABN1MH69</accession>
<dbReference type="Pfam" id="PF05569">
    <property type="entry name" value="Peptidase_M56"/>
    <property type="match status" value="1"/>
</dbReference>